<evidence type="ECO:0000256" key="1">
    <source>
        <dbReference type="ARBA" id="ARBA00023054"/>
    </source>
</evidence>
<accession>A0A5E4BEN0</accession>
<sequence>MEGGFPCTAVESSKGVHAGDELVSVEVTPAAGQGRMRSTVKGYPKQRTVVPRNGFAPKPDLQAREAERQLVQRLKDRCERQARQLGLIQGELRRAICGFDALAVSTQHFFGK</sequence>
<dbReference type="PANTHER" id="PTHR24200">
    <property type="entry name" value="TOUCAN, ISOFORM A"/>
    <property type="match status" value="1"/>
</dbReference>
<dbReference type="GO" id="GO:0005737">
    <property type="term" value="C:cytoplasm"/>
    <property type="evidence" value="ECO:0007669"/>
    <property type="project" value="TreeGrafter"/>
</dbReference>
<feature type="non-terminal residue" evidence="2">
    <location>
        <position position="112"/>
    </location>
</feature>
<evidence type="ECO:0000313" key="3">
    <source>
        <dbReference type="Proteomes" id="UP000335636"/>
    </source>
</evidence>
<reference evidence="2" key="1">
    <citation type="submission" date="2019-04" db="EMBL/GenBank/DDBJ databases">
        <authorList>
            <person name="Alioto T."/>
            <person name="Alioto T."/>
        </authorList>
    </citation>
    <scope>NUCLEOTIDE SEQUENCE [LARGE SCALE GENOMIC DNA]</scope>
</reference>
<keyword evidence="3" id="KW-1185">Reference proteome</keyword>
<protein>
    <submittedName>
        <fullName evidence="2">Uncharacterized protein</fullName>
    </submittedName>
</protein>
<dbReference type="InterPro" id="IPR051293">
    <property type="entry name" value="MTUS1/CCDC69"/>
</dbReference>
<dbReference type="PANTHER" id="PTHR24200:SF14">
    <property type="entry name" value="MICROTUBULE-ASSOCIATED TUMOR SUPPRESSOR CANDIDATE 2"/>
    <property type="match status" value="1"/>
</dbReference>
<name>A0A5E4BEN0_MARMO</name>
<comment type="caution">
    <text evidence="2">The sequence shown here is derived from an EMBL/GenBank/DDBJ whole genome shotgun (WGS) entry which is preliminary data.</text>
</comment>
<dbReference type="AlphaFoldDB" id="A0A5E4BEN0"/>
<proteinExistence type="predicted"/>
<dbReference type="EMBL" id="CABDUW010000378">
    <property type="protein sequence ID" value="VTJ67371.1"/>
    <property type="molecule type" value="Genomic_DNA"/>
</dbReference>
<keyword evidence="1" id="KW-0175">Coiled coil</keyword>
<organism evidence="2 3">
    <name type="scientific">Marmota monax</name>
    <name type="common">Woodchuck</name>
    <dbReference type="NCBI Taxonomy" id="9995"/>
    <lineage>
        <taxon>Eukaryota</taxon>
        <taxon>Metazoa</taxon>
        <taxon>Chordata</taxon>
        <taxon>Craniata</taxon>
        <taxon>Vertebrata</taxon>
        <taxon>Euteleostomi</taxon>
        <taxon>Mammalia</taxon>
        <taxon>Eutheria</taxon>
        <taxon>Euarchontoglires</taxon>
        <taxon>Glires</taxon>
        <taxon>Rodentia</taxon>
        <taxon>Sciuromorpha</taxon>
        <taxon>Sciuridae</taxon>
        <taxon>Xerinae</taxon>
        <taxon>Marmotini</taxon>
        <taxon>Marmota</taxon>
    </lineage>
</organism>
<gene>
    <name evidence="2" type="ORF">MONAX_5E021191</name>
</gene>
<evidence type="ECO:0000313" key="2">
    <source>
        <dbReference type="EMBL" id="VTJ67371.1"/>
    </source>
</evidence>
<dbReference type="GO" id="GO:0005634">
    <property type="term" value="C:nucleus"/>
    <property type="evidence" value="ECO:0007669"/>
    <property type="project" value="TreeGrafter"/>
</dbReference>
<dbReference type="Proteomes" id="UP000335636">
    <property type="component" value="Unassembled WGS sequence"/>
</dbReference>
<dbReference type="GO" id="GO:0008017">
    <property type="term" value="F:microtubule binding"/>
    <property type="evidence" value="ECO:0007669"/>
    <property type="project" value="TreeGrafter"/>
</dbReference>